<feature type="region of interest" description="Disordered" evidence="4">
    <location>
        <begin position="155"/>
        <end position="179"/>
    </location>
</feature>
<evidence type="ECO:0000313" key="7">
    <source>
        <dbReference type="Proteomes" id="UP000011682"/>
    </source>
</evidence>
<keyword evidence="7" id="KW-1185">Reference proteome</keyword>
<evidence type="ECO:0000256" key="1">
    <source>
        <dbReference type="ARBA" id="ARBA00022612"/>
    </source>
</evidence>
<evidence type="ECO:0000313" key="6">
    <source>
        <dbReference type="EMBL" id="EPX56165.1"/>
    </source>
</evidence>
<dbReference type="AlphaFoldDB" id="S9NVH1"/>
<keyword evidence="2 6" id="KW-0645">Protease</keyword>
<name>S9NVH1_CYSF2</name>
<dbReference type="EMBL" id="ANAH02000066">
    <property type="protein sequence ID" value="EPX56165.1"/>
    <property type="molecule type" value="Genomic_DNA"/>
</dbReference>
<feature type="region of interest" description="Disordered" evidence="4">
    <location>
        <begin position="203"/>
        <end position="254"/>
    </location>
</feature>
<sequence>MKLPPTPPTDGVLKSLGHLVRKSEGASGKPVFRITSDVLDRHNDRVRTGALKTQSFEKNPVLLWDHQHGVPALGTARVFQEGDEWFMEPAFDGIGNLSKEVGAKVEAGTLSTCSIFFRFSKYEPNAEGGLDYEECELLEVSITNIPANPEACRVKNQGQQKKNGDAPTPPPEESGKDAEGQDLGALLDEKLGPLVEALGKLTQALAAKAEEPAEDPTDTEEEAGKGDDEPPAPPAEAPTEAKSLKRFRSPFVCG</sequence>
<dbReference type="GO" id="GO:0006508">
    <property type="term" value="P:proteolysis"/>
    <property type="evidence" value="ECO:0007669"/>
    <property type="project" value="UniProtKB-KW"/>
</dbReference>
<protein>
    <submittedName>
        <fullName evidence="6">Caudovirus prohead protease</fullName>
    </submittedName>
</protein>
<evidence type="ECO:0000256" key="2">
    <source>
        <dbReference type="ARBA" id="ARBA00022670"/>
    </source>
</evidence>
<dbReference type="InterPro" id="IPR054613">
    <property type="entry name" value="Peptidase_S78_dom"/>
</dbReference>
<dbReference type="GO" id="GO:0008233">
    <property type="term" value="F:peptidase activity"/>
    <property type="evidence" value="ECO:0007669"/>
    <property type="project" value="UniProtKB-KW"/>
</dbReference>
<organism evidence="6 7">
    <name type="scientific">Cystobacter fuscus (strain ATCC 25194 / DSM 2262 / NBRC 100088 / M29)</name>
    <dbReference type="NCBI Taxonomy" id="1242864"/>
    <lineage>
        <taxon>Bacteria</taxon>
        <taxon>Pseudomonadati</taxon>
        <taxon>Myxococcota</taxon>
        <taxon>Myxococcia</taxon>
        <taxon>Myxococcales</taxon>
        <taxon>Cystobacterineae</taxon>
        <taxon>Archangiaceae</taxon>
        <taxon>Cystobacter</taxon>
    </lineage>
</organism>
<dbReference type="eggNOG" id="COG3740">
    <property type="taxonomic scope" value="Bacteria"/>
</dbReference>
<keyword evidence="1" id="KW-1188">Viral release from host cell</keyword>
<keyword evidence="3" id="KW-0378">Hydrolase</keyword>
<evidence type="ECO:0000256" key="3">
    <source>
        <dbReference type="ARBA" id="ARBA00022801"/>
    </source>
</evidence>
<gene>
    <name evidence="6" type="ORF">D187_007507</name>
</gene>
<feature type="compositionally biased region" description="Acidic residues" evidence="4">
    <location>
        <begin position="212"/>
        <end position="221"/>
    </location>
</feature>
<feature type="domain" description="Prohead serine protease" evidence="5">
    <location>
        <begin position="32"/>
        <end position="153"/>
    </location>
</feature>
<evidence type="ECO:0000256" key="4">
    <source>
        <dbReference type="SAM" id="MobiDB-lite"/>
    </source>
</evidence>
<dbReference type="Pfam" id="PF04586">
    <property type="entry name" value="Peptidase_S78"/>
    <property type="match status" value="1"/>
</dbReference>
<reference evidence="6" key="1">
    <citation type="submission" date="2013-05" db="EMBL/GenBank/DDBJ databases">
        <title>Genome assembly of Cystobacter fuscus DSM 2262.</title>
        <authorList>
            <person name="Sharma G."/>
            <person name="Khatri I."/>
            <person name="Kaur C."/>
            <person name="Mayilraj S."/>
            <person name="Subramanian S."/>
        </authorList>
    </citation>
    <scope>NUCLEOTIDE SEQUENCE [LARGE SCALE GENOMIC DNA]</scope>
    <source>
        <strain evidence="6">DSM 2262</strain>
    </source>
</reference>
<comment type="caution">
    <text evidence="6">The sequence shown here is derived from an EMBL/GenBank/DDBJ whole genome shotgun (WGS) entry which is preliminary data.</text>
</comment>
<dbReference type="OrthoDB" id="5384932at2"/>
<evidence type="ECO:0000259" key="5">
    <source>
        <dbReference type="Pfam" id="PF04586"/>
    </source>
</evidence>
<proteinExistence type="predicted"/>
<dbReference type="RefSeq" id="WP_020918637.1">
    <property type="nucleotide sequence ID" value="NZ_ANAH02000066.1"/>
</dbReference>
<accession>S9NVH1</accession>
<dbReference type="Proteomes" id="UP000011682">
    <property type="component" value="Unassembled WGS sequence"/>
</dbReference>